<sequence>MDEPNDQLSADGHLTAIKRFLPFFGKSISGCLFLVGDNCGVNKRLANLLGVPLIGCASHRLNLAVRDYLEPHDSILEEVQQLTRTLRTLKQAAKLRAKTPLAAVLRHDTRWSSTFSMLKRYFRLRPFISADDEELADFLPSRLAHRKLETLLASLWDVEFVSKHLQGDGLTLLNARVLFDELLKSHPSFAKIIAPSASDVHSAVFELAVVKVLANQAALLTDDEVAALEPFKRTQAHRRKVAAAPATYELLNAIPPTSNMVERLFSITRAVLRHERHRLSPMMLEMILFLEINSSY</sequence>
<dbReference type="KEGG" id="psoj:PHYSODRAFT_496273"/>
<name>G4ZCC2_PHYSP</name>
<dbReference type="GeneID" id="20657287"/>
<dbReference type="OMA" id="DANIVHW"/>
<dbReference type="InParanoid" id="G4ZCC2"/>
<dbReference type="EMBL" id="JH159153">
    <property type="protein sequence ID" value="EGZ22150.1"/>
    <property type="molecule type" value="Genomic_DNA"/>
</dbReference>
<dbReference type="PANTHER" id="PTHR40866">
    <property type="entry name" value="BED-TYPE DOMAIN-CONTAINING PROTEIN"/>
    <property type="match status" value="1"/>
</dbReference>
<organism evidence="1 2">
    <name type="scientific">Phytophthora sojae (strain P6497)</name>
    <name type="common">Soybean stem and root rot agent</name>
    <name type="synonym">Phytophthora megasperma f. sp. glycines</name>
    <dbReference type="NCBI Taxonomy" id="1094619"/>
    <lineage>
        <taxon>Eukaryota</taxon>
        <taxon>Sar</taxon>
        <taxon>Stramenopiles</taxon>
        <taxon>Oomycota</taxon>
        <taxon>Peronosporomycetes</taxon>
        <taxon>Peronosporales</taxon>
        <taxon>Peronosporaceae</taxon>
        <taxon>Phytophthora</taxon>
    </lineage>
</organism>
<evidence type="ECO:0008006" key="3">
    <source>
        <dbReference type="Google" id="ProtNLM"/>
    </source>
</evidence>
<proteinExistence type="predicted"/>
<evidence type="ECO:0000313" key="2">
    <source>
        <dbReference type="Proteomes" id="UP000002640"/>
    </source>
</evidence>
<dbReference type="PANTHER" id="PTHR40866:SF1">
    <property type="entry name" value="BED-TYPE DOMAIN-CONTAINING PROTEIN"/>
    <property type="match status" value="1"/>
</dbReference>
<accession>G4ZCC2</accession>
<dbReference type="RefSeq" id="XP_009524867.1">
    <property type="nucleotide sequence ID" value="XM_009526572.1"/>
</dbReference>
<dbReference type="SUPFAM" id="SSF53098">
    <property type="entry name" value="Ribonuclease H-like"/>
    <property type="match status" value="1"/>
</dbReference>
<protein>
    <recommendedName>
        <fullName evidence="3">HAT C-terminal dimerisation domain-containing protein</fullName>
    </recommendedName>
</protein>
<dbReference type="AlphaFoldDB" id="G4ZCC2"/>
<gene>
    <name evidence="1" type="ORF">PHYSODRAFT_496273</name>
</gene>
<keyword evidence="2" id="KW-1185">Reference proteome</keyword>
<reference evidence="1 2" key="1">
    <citation type="journal article" date="2006" name="Science">
        <title>Phytophthora genome sequences uncover evolutionary origins and mechanisms of pathogenesis.</title>
        <authorList>
            <person name="Tyler B.M."/>
            <person name="Tripathy S."/>
            <person name="Zhang X."/>
            <person name="Dehal P."/>
            <person name="Jiang R.H."/>
            <person name="Aerts A."/>
            <person name="Arredondo F.D."/>
            <person name="Baxter L."/>
            <person name="Bensasson D."/>
            <person name="Beynon J.L."/>
            <person name="Chapman J."/>
            <person name="Damasceno C.M."/>
            <person name="Dorrance A.E."/>
            <person name="Dou D."/>
            <person name="Dickerman A.W."/>
            <person name="Dubchak I.L."/>
            <person name="Garbelotto M."/>
            <person name="Gijzen M."/>
            <person name="Gordon S.G."/>
            <person name="Govers F."/>
            <person name="Grunwald N.J."/>
            <person name="Huang W."/>
            <person name="Ivors K.L."/>
            <person name="Jones R.W."/>
            <person name="Kamoun S."/>
            <person name="Krampis K."/>
            <person name="Lamour K.H."/>
            <person name="Lee M.K."/>
            <person name="McDonald W.H."/>
            <person name="Medina M."/>
            <person name="Meijer H.J."/>
            <person name="Nordberg E.K."/>
            <person name="Maclean D.J."/>
            <person name="Ospina-Giraldo M.D."/>
            <person name="Morris P.F."/>
            <person name="Phuntumart V."/>
            <person name="Putnam N.H."/>
            <person name="Rash S."/>
            <person name="Rose J.K."/>
            <person name="Sakihama Y."/>
            <person name="Salamov A.A."/>
            <person name="Savidor A."/>
            <person name="Scheuring C.F."/>
            <person name="Smith B.M."/>
            <person name="Sobral B.W."/>
            <person name="Terry A."/>
            <person name="Torto-Alalibo T.A."/>
            <person name="Win J."/>
            <person name="Xu Z."/>
            <person name="Zhang H."/>
            <person name="Grigoriev I.V."/>
            <person name="Rokhsar D.S."/>
            <person name="Boore J.L."/>
        </authorList>
    </citation>
    <scope>NUCLEOTIDE SEQUENCE [LARGE SCALE GENOMIC DNA]</scope>
    <source>
        <strain evidence="1 2">P6497</strain>
    </source>
</reference>
<dbReference type="InterPro" id="IPR012337">
    <property type="entry name" value="RNaseH-like_sf"/>
</dbReference>
<evidence type="ECO:0000313" key="1">
    <source>
        <dbReference type="EMBL" id="EGZ22150.1"/>
    </source>
</evidence>
<dbReference type="Proteomes" id="UP000002640">
    <property type="component" value="Unassembled WGS sequence"/>
</dbReference>